<dbReference type="CDD" id="cd07067">
    <property type="entry name" value="HP_PGM_like"/>
    <property type="match status" value="1"/>
</dbReference>
<dbReference type="RefSeq" id="WP_167170057.1">
    <property type="nucleotide sequence ID" value="NZ_BAAAOO010000009.1"/>
</dbReference>
<reference evidence="2 3" key="1">
    <citation type="submission" date="2020-02" db="EMBL/GenBank/DDBJ databases">
        <title>Sequencing the genomes of 1000 actinobacteria strains.</title>
        <authorList>
            <person name="Klenk H.-P."/>
        </authorList>
    </citation>
    <scope>NUCLEOTIDE SEQUENCE [LARGE SCALE GENOMIC DNA]</scope>
    <source>
        <strain evidence="2 3">DSM 19609</strain>
    </source>
</reference>
<dbReference type="Pfam" id="PF00300">
    <property type="entry name" value="His_Phos_1"/>
    <property type="match status" value="1"/>
</dbReference>
<dbReference type="SUPFAM" id="SSF53254">
    <property type="entry name" value="Phosphoglycerate mutase-like"/>
    <property type="match status" value="1"/>
</dbReference>
<dbReference type="EC" id="5.4.2.12" evidence="2"/>
<keyword evidence="2" id="KW-0413">Isomerase</keyword>
<evidence type="ECO:0000313" key="3">
    <source>
        <dbReference type="Proteomes" id="UP000749311"/>
    </source>
</evidence>
<name>A0ABX0SIG0_9ACTN</name>
<proteinExistence type="predicted"/>
<accession>A0ABX0SIG0</accession>
<protein>
    <submittedName>
        <fullName evidence="2">Phosphoglycerate mutase</fullName>
        <ecNumber evidence="2">5.4.2.12</ecNumber>
    </submittedName>
</protein>
<dbReference type="Proteomes" id="UP000749311">
    <property type="component" value="Unassembled WGS sequence"/>
</dbReference>
<dbReference type="SMART" id="SM00855">
    <property type="entry name" value="PGAM"/>
    <property type="match status" value="1"/>
</dbReference>
<dbReference type="PANTHER" id="PTHR46517:SF1">
    <property type="entry name" value="FRUCTOSE-2,6-BISPHOSPHATASE TIGAR"/>
    <property type="match status" value="1"/>
</dbReference>
<dbReference type="InterPro" id="IPR013078">
    <property type="entry name" value="His_Pase_superF_clade-1"/>
</dbReference>
<dbReference type="InterPro" id="IPR029033">
    <property type="entry name" value="His_PPase_superfam"/>
</dbReference>
<dbReference type="Gene3D" id="3.40.50.1240">
    <property type="entry name" value="Phosphoglycerate mutase-like"/>
    <property type="match status" value="1"/>
</dbReference>
<evidence type="ECO:0000256" key="1">
    <source>
        <dbReference type="ARBA" id="ARBA00022801"/>
    </source>
</evidence>
<dbReference type="InterPro" id="IPR051695">
    <property type="entry name" value="Phosphoglycerate_Mutase"/>
</dbReference>
<organism evidence="2 3">
    <name type="scientific">Brooklawnia cerclae</name>
    <dbReference type="NCBI Taxonomy" id="349934"/>
    <lineage>
        <taxon>Bacteria</taxon>
        <taxon>Bacillati</taxon>
        <taxon>Actinomycetota</taxon>
        <taxon>Actinomycetes</taxon>
        <taxon>Propionibacteriales</taxon>
        <taxon>Propionibacteriaceae</taxon>
        <taxon>Brooklawnia</taxon>
    </lineage>
</organism>
<evidence type="ECO:0000313" key="2">
    <source>
        <dbReference type="EMBL" id="NIH58187.1"/>
    </source>
</evidence>
<keyword evidence="1" id="KW-0378">Hydrolase</keyword>
<gene>
    <name evidence="2" type="ORF">FB473_002879</name>
</gene>
<comment type="caution">
    <text evidence="2">The sequence shown here is derived from an EMBL/GenBank/DDBJ whole genome shotgun (WGS) entry which is preliminary data.</text>
</comment>
<dbReference type="GO" id="GO:0004619">
    <property type="term" value="F:phosphoglycerate mutase activity"/>
    <property type="evidence" value="ECO:0007669"/>
    <property type="project" value="UniProtKB-EC"/>
</dbReference>
<keyword evidence="3" id="KW-1185">Reference proteome</keyword>
<dbReference type="PANTHER" id="PTHR46517">
    <property type="entry name" value="FRUCTOSE-2,6-BISPHOSPHATASE TIGAR"/>
    <property type="match status" value="1"/>
</dbReference>
<sequence length="199" mass="21182">MSDVRLLMIRHGLTDNNVNHILDGAYPGPSLNAVGFDQADRLAERLGSDPIEAVFASDITRAVQTATPLAERLGLPVTALAGLREIPGGDQEGATDWTAYMSMLRTWITDPLAKLDGGEDAPTFLGRYDAAIDEIVSTRRRLVAVVSHAAAMGVWISARAVNVRPGGAGLPPLGNTDVVVLDRVDDTWRAASWAGTPLD</sequence>
<dbReference type="EMBL" id="JAAMOZ010000002">
    <property type="protein sequence ID" value="NIH58187.1"/>
    <property type="molecule type" value="Genomic_DNA"/>
</dbReference>